<accession>A0ABW2IA57</accession>
<evidence type="ECO:0000313" key="3">
    <source>
        <dbReference type="EMBL" id="MFC7287939.1"/>
    </source>
</evidence>
<dbReference type="Gene3D" id="1.25.40.10">
    <property type="entry name" value="Tetratricopeptide repeat domain"/>
    <property type="match status" value="1"/>
</dbReference>
<dbReference type="InterPro" id="IPR019734">
    <property type="entry name" value="TPR_rpt"/>
</dbReference>
<name>A0ABW2IA57_9BURK</name>
<evidence type="ECO:0000256" key="2">
    <source>
        <dbReference type="SAM" id="SignalP"/>
    </source>
</evidence>
<sequence length="688" mass="76132">MRTLLIYLCLCSLTTSTWAQNLATSSGANSPAINAAPGSKVGIEYLTQVTNYYISPAEKIGAATKNEKDPSFIRANHFVSKGDYKNALKELERFTANKNHAARKLALAKYIEAQIYSYNERFDRADKSFSTALDLEPNNCTYLFSKGHSLMNIGKLWEAERLLSDEQGGTASCLASGTPAEIANLHLVSARIHLELRDRASTYDDMDKAYRAIKQSKNYSGWAEPTCVLFDLIKSVPTVDQSRWPDLLTSCVNKMQQQTNNKNSLITERAIFYEALHQNSPTALGIGTALRSEWTDAEALDIAGVDVVKKRALRGTFLSDLGMQAFWTGGDPASAGELYREAYNVLEPLISSGRNTIIAETMGLMLRVMHLDTMASPYVFPDAAPRFAKAIRLSRKYAYLDGSFQSCFTLDLINRASQGIPEIAASASDISQADACFKRALTPGSWTAVKNNFDNVSESTAKDVTEASLRQRIEARKALFGFPSNTRIYADQASDLVLLAIMVKQSLGANSPEYVDIANQALLEAAKEPSLKRSTFVISKLAADSTLPFPIRNNLVRLAFAQVNENSSRPDNDMHQCHFGGRSTEMTAEILAFAIKYDQTDLSAPASVLWKRGMKVIDQCLEQPPKSERLSDQHHDHLQKLQFDFIVTQVSLGAHEAKVDPLCQLLPVCKSLKQFPNQRELLRSTIGK</sequence>
<dbReference type="Proteomes" id="UP001596542">
    <property type="component" value="Unassembled WGS sequence"/>
</dbReference>
<feature type="chain" id="PRO_5045221327" evidence="2">
    <location>
        <begin position="20"/>
        <end position="688"/>
    </location>
</feature>
<dbReference type="InterPro" id="IPR011990">
    <property type="entry name" value="TPR-like_helical_dom_sf"/>
</dbReference>
<comment type="caution">
    <text evidence="3">The sequence shown here is derived from an EMBL/GenBank/DDBJ whole genome shotgun (WGS) entry which is preliminary data.</text>
</comment>
<keyword evidence="2" id="KW-0732">Signal</keyword>
<dbReference type="PROSITE" id="PS50005">
    <property type="entry name" value="TPR"/>
    <property type="match status" value="1"/>
</dbReference>
<protein>
    <submittedName>
        <fullName evidence="3">Tetratricopeptide repeat protein</fullName>
    </submittedName>
</protein>
<evidence type="ECO:0000256" key="1">
    <source>
        <dbReference type="PROSITE-ProRule" id="PRU00339"/>
    </source>
</evidence>
<keyword evidence="1" id="KW-0802">TPR repeat</keyword>
<keyword evidence="4" id="KW-1185">Reference proteome</keyword>
<dbReference type="EMBL" id="JBHTBU010000001">
    <property type="protein sequence ID" value="MFC7287939.1"/>
    <property type="molecule type" value="Genomic_DNA"/>
</dbReference>
<evidence type="ECO:0000313" key="4">
    <source>
        <dbReference type="Proteomes" id="UP001596542"/>
    </source>
</evidence>
<feature type="signal peptide" evidence="2">
    <location>
        <begin position="1"/>
        <end position="19"/>
    </location>
</feature>
<feature type="repeat" description="TPR" evidence="1">
    <location>
        <begin position="106"/>
        <end position="139"/>
    </location>
</feature>
<proteinExistence type="predicted"/>
<organism evidence="3 4">
    <name type="scientific">Herminiimonas glaciei</name>
    <dbReference type="NCBI Taxonomy" id="523788"/>
    <lineage>
        <taxon>Bacteria</taxon>
        <taxon>Pseudomonadati</taxon>
        <taxon>Pseudomonadota</taxon>
        <taxon>Betaproteobacteria</taxon>
        <taxon>Burkholderiales</taxon>
        <taxon>Oxalobacteraceae</taxon>
        <taxon>Herminiimonas</taxon>
    </lineage>
</organism>
<dbReference type="SUPFAM" id="SSF48452">
    <property type="entry name" value="TPR-like"/>
    <property type="match status" value="1"/>
</dbReference>
<reference evidence="4" key="1">
    <citation type="journal article" date="2019" name="Int. J. Syst. Evol. Microbiol.">
        <title>The Global Catalogue of Microorganisms (GCM) 10K type strain sequencing project: providing services to taxonomists for standard genome sequencing and annotation.</title>
        <authorList>
            <consortium name="The Broad Institute Genomics Platform"/>
            <consortium name="The Broad Institute Genome Sequencing Center for Infectious Disease"/>
            <person name="Wu L."/>
            <person name="Ma J."/>
        </authorList>
    </citation>
    <scope>NUCLEOTIDE SEQUENCE [LARGE SCALE GENOMIC DNA]</scope>
    <source>
        <strain evidence="4">KACC 12508</strain>
    </source>
</reference>
<dbReference type="RefSeq" id="WP_382271301.1">
    <property type="nucleotide sequence ID" value="NZ_JBHTBU010000001.1"/>
</dbReference>
<gene>
    <name evidence="3" type="ORF">ACFQPC_07825</name>
</gene>